<dbReference type="Pfam" id="PF02874">
    <property type="entry name" value="ATP-synt_ab_N"/>
    <property type="match status" value="1"/>
</dbReference>
<keyword evidence="12" id="KW-0375">Hydrogen ion transport</keyword>
<dbReference type="EC" id="7.1.2.2" evidence="12"/>
<feature type="region of interest" description="Disordered" evidence="13">
    <location>
        <begin position="524"/>
        <end position="545"/>
    </location>
</feature>
<dbReference type="InterPro" id="IPR000793">
    <property type="entry name" value="ATP_synth_asu_C"/>
</dbReference>
<comment type="caution">
    <text evidence="17">The sequence shown here is derived from an EMBL/GenBank/DDBJ whole genome shotgun (WGS) entry which is preliminary data.</text>
</comment>
<keyword evidence="5 12" id="KW-0547">Nucleotide-binding</keyword>
<evidence type="ECO:0000256" key="13">
    <source>
        <dbReference type="SAM" id="MobiDB-lite"/>
    </source>
</evidence>
<keyword evidence="3 12" id="KW-0813">Transport</keyword>
<keyword evidence="9 12" id="KW-0472">Membrane</keyword>
<evidence type="ECO:0000256" key="4">
    <source>
        <dbReference type="ARBA" id="ARBA00022475"/>
    </source>
</evidence>
<dbReference type="Gene3D" id="3.40.50.300">
    <property type="entry name" value="P-loop containing nucleotide triphosphate hydrolases"/>
    <property type="match status" value="1"/>
</dbReference>
<keyword evidence="6 12" id="KW-0067">ATP-binding</keyword>
<dbReference type="SUPFAM" id="SSF50615">
    <property type="entry name" value="N-terminal domain of alpha and beta subunits of F1 ATP synthase"/>
    <property type="match status" value="1"/>
</dbReference>
<evidence type="ECO:0000256" key="11">
    <source>
        <dbReference type="ARBA" id="ARBA00023310"/>
    </source>
</evidence>
<evidence type="ECO:0000259" key="15">
    <source>
        <dbReference type="Pfam" id="PF00306"/>
    </source>
</evidence>
<dbReference type="Gene3D" id="1.20.150.20">
    <property type="entry name" value="ATP synthase alpha/beta chain, C-terminal domain"/>
    <property type="match status" value="1"/>
</dbReference>
<feature type="site" description="Required for activity" evidence="12">
    <location>
        <position position="374"/>
    </location>
</feature>
<evidence type="ECO:0000256" key="9">
    <source>
        <dbReference type="ARBA" id="ARBA00023136"/>
    </source>
</evidence>
<keyword evidence="4 12" id="KW-1003">Cell membrane</keyword>
<dbReference type="CDD" id="cd18116">
    <property type="entry name" value="ATP-synt_F1_alpha_N"/>
    <property type="match status" value="1"/>
</dbReference>
<sequence length="545" mass="59154">MTELSIRPEEIRDALQKYVADYRPEAASREEVGVVAEAGDGIARVSGLPSAMANELLEFEDGTLGLALNLDAREIGVVILGDFDKIEEGQKVRRTGEILSVPVGEGYLGRVVDPLGNPIDGLGDIETTGRRALELQAPSVMQRKSVHEPLATGIKAIDALTPIGRGQRQLIIGDRATGKTTVAIDTIINQKQYWETGDPSKQVRCIYVAVGQKGSTIASVRGALEEAGALEYTTIVASPASDSAGFKYLAPYTGSAIGQHWMYDGKHVLIVFDDLTKQAEAYRAVSLLLRRPPGREAYPGDVFYLHSRLLERCAKLSDDLGAGSMTGLPMVETKANDVSAFIPTNVISITDGQIFLQSDLFAANQRPAIDVGVSVSRVGGAAMTKALKAVTGSLKVDLAQFRAMEAFAMFASDLDAASRQQLDRGQRLMALLKQPAYSPYPVEEMTVSLWLGTTGRLDRVPVEDVLRFEREFLDYLRRSHEGILNAIRESLKFEDDTASAVEGAYTSFLDQFETSEGGSIKVGHEAPAEALEDEDQEQIVKQKRG</sequence>
<dbReference type="InterPro" id="IPR020003">
    <property type="entry name" value="ATPase_a/bsu_AS"/>
</dbReference>
<dbReference type="SUPFAM" id="SSF47917">
    <property type="entry name" value="C-terminal domain of alpha and beta subunits of F1 ATP synthase"/>
    <property type="match status" value="1"/>
</dbReference>
<dbReference type="InterPro" id="IPR033732">
    <property type="entry name" value="ATP_synth_F1_a_nt-bd_dom"/>
</dbReference>
<keyword evidence="11 12" id="KW-0066">ATP synthesis</keyword>
<name>A0ABT8FIP3_9ACTN</name>
<evidence type="ECO:0000256" key="6">
    <source>
        <dbReference type="ARBA" id="ARBA00022840"/>
    </source>
</evidence>
<dbReference type="EMBL" id="JAUHJQ010000006">
    <property type="protein sequence ID" value="MDN4174315.1"/>
    <property type="molecule type" value="Genomic_DNA"/>
</dbReference>
<evidence type="ECO:0000259" key="16">
    <source>
        <dbReference type="Pfam" id="PF02874"/>
    </source>
</evidence>
<evidence type="ECO:0000256" key="7">
    <source>
        <dbReference type="ARBA" id="ARBA00022967"/>
    </source>
</evidence>
<dbReference type="CDD" id="cd01132">
    <property type="entry name" value="F1-ATPase_alpha_CD"/>
    <property type="match status" value="1"/>
</dbReference>
<feature type="binding site" evidence="12">
    <location>
        <begin position="173"/>
        <end position="180"/>
    </location>
    <ligand>
        <name>ATP</name>
        <dbReference type="ChEBI" id="CHEBI:30616"/>
    </ligand>
</feature>
<comment type="similarity">
    <text evidence="2 12">Belongs to the ATPase alpha/beta chains family.</text>
</comment>
<dbReference type="RefSeq" id="WP_300953407.1">
    <property type="nucleotide sequence ID" value="NZ_JAUHJQ010000006.1"/>
</dbReference>
<evidence type="ECO:0000256" key="12">
    <source>
        <dbReference type="HAMAP-Rule" id="MF_01346"/>
    </source>
</evidence>
<comment type="function">
    <text evidence="12">Produces ATP from ADP in the presence of a proton gradient across the membrane. The alpha chain is a regulatory subunit.</text>
</comment>
<comment type="subcellular location">
    <subcellularLocation>
        <location evidence="12">Cell membrane</location>
        <topology evidence="12">Peripheral membrane protein</topology>
    </subcellularLocation>
    <subcellularLocation>
        <location evidence="1">Membrane</location>
    </subcellularLocation>
</comment>
<feature type="domain" description="ATPase F1/V1/A1 complex alpha/beta subunit N-terminal" evidence="16">
    <location>
        <begin position="30"/>
        <end position="96"/>
    </location>
</feature>
<reference evidence="17" key="1">
    <citation type="submission" date="2023-06" db="EMBL/GenBank/DDBJ databases">
        <title>Draft genome sequence of Nocardioides sp. SOB77.</title>
        <authorList>
            <person name="Zhang G."/>
        </authorList>
    </citation>
    <scope>NUCLEOTIDE SEQUENCE</scope>
    <source>
        <strain evidence="17">SOB77</strain>
    </source>
</reference>
<accession>A0ABT8FIP3</accession>
<dbReference type="PROSITE" id="PS00152">
    <property type="entry name" value="ATPASE_ALPHA_BETA"/>
    <property type="match status" value="1"/>
</dbReference>
<evidence type="ECO:0000256" key="8">
    <source>
        <dbReference type="ARBA" id="ARBA00023065"/>
    </source>
</evidence>
<evidence type="ECO:0000313" key="18">
    <source>
        <dbReference type="Proteomes" id="UP001168620"/>
    </source>
</evidence>
<dbReference type="CDD" id="cd18113">
    <property type="entry name" value="ATP-synt_F1_alpha_C"/>
    <property type="match status" value="1"/>
</dbReference>
<dbReference type="SUPFAM" id="SSF52540">
    <property type="entry name" value="P-loop containing nucleoside triphosphate hydrolases"/>
    <property type="match status" value="1"/>
</dbReference>
<evidence type="ECO:0000256" key="1">
    <source>
        <dbReference type="ARBA" id="ARBA00004370"/>
    </source>
</evidence>
<dbReference type="NCBIfam" id="NF009884">
    <property type="entry name" value="PRK13343.1"/>
    <property type="match status" value="1"/>
</dbReference>
<dbReference type="PANTHER" id="PTHR48082">
    <property type="entry name" value="ATP SYNTHASE SUBUNIT ALPHA, MITOCHONDRIAL"/>
    <property type="match status" value="1"/>
</dbReference>
<protein>
    <recommendedName>
        <fullName evidence="12">ATP synthase subunit alpha</fullName>
        <ecNumber evidence="12">7.1.2.2</ecNumber>
    </recommendedName>
    <alternativeName>
        <fullName evidence="12">ATP synthase F1 sector subunit alpha</fullName>
    </alternativeName>
    <alternativeName>
        <fullName evidence="12">F-ATPase subunit alpha</fullName>
    </alternativeName>
</protein>
<evidence type="ECO:0000256" key="5">
    <source>
        <dbReference type="ARBA" id="ARBA00022741"/>
    </source>
</evidence>
<evidence type="ECO:0000256" key="3">
    <source>
        <dbReference type="ARBA" id="ARBA00022448"/>
    </source>
</evidence>
<dbReference type="InterPro" id="IPR036121">
    <property type="entry name" value="ATPase_F1/V1/A1_a/bsu_N_sf"/>
</dbReference>
<dbReference type="InterPro" id="IPR023366">
    <property type="entry name" value="ATP_synth_asu-like_sf"/>
</dbReference>
<proteinExistence type="inferred from homology"/>
<organism evidence="17 18">
    <name type="scientific">Nocardioides oceani</name>
    <dbReference type="NCBI Taxonomy" id="3058369"/>
    <lineage>
        <taxon>Bacteria</taxon>
        <taxon>Bacillati</taxon>
        <taxon>Actinomycetota</taxon>
        <taxon>Actinomycetes</taxon>
        <taxon>Propionibacteriales</taxon>
        <taxon>Nocardioidaceae</taxon>
        <taxon>Nocardioides</taxon>
    </lineage>
</organism>
<feature type="domain" description="ATP synthase alpha subunit C-terminal" evidence="15">
    <location>
        <begin position="384"/>
        <end position="507"/>
    </location>
</feature>
<gene>
    <name evidence="12 17" type="primary">atpA</name>
    <name evidence="17" type="ORF">QWY28_15230</name>
</gene>
<keyword evidence="8 12" id="KW-0406">Ion transport</keyword>
<dbReference type="Gene3D" id="2.40.30.20">
    <property type="match status" value="1"/>
</dbReference>
<dbReference type="Pfam" id="PF00306">
    <property type="entry name" value="ATP-synt_ab_C"/>
    <property type="match status" value="1"/>
</dbReference>
<evidence type="ECO:0000256" key="2">
    <source>
        <dbReference type="ARBA" id="ARBA00008936"/>
    </source>
</evidence>
<comment type="catalytic activity">
    <reaction evidence="12">
        <text>ATP + H2O + 4 H(+)(in) = ADP + phosphate + 5 H(+)(out)</text>
        <dbReference type="Rhea" id="RHEA:57720"/>
        <dbReference type="ChEBI" id="CHEBI:15377"/>
        <dbReference type="ChEBI" id="CHEBI:15378"/>
        <dbReference type="ChEBI" id="CHEBI:30616"/>
        <dbReference type="ChEBI" id="CHEBI:43474"/>
        <dbReference type="ChEBI" id="CHEBI:456216"/>
        <dbReference type="EC" id="7.1.2.2"/>
    </reaction>
</comment>
<keyword evidence="7 12" id="KW-1278">Translocase</keyword>
<dbReference type="NCBIfam" id="TIGR00962">
    <property type="entry name" value="atpA"/>
    <property type="match status" value="1"/>
</dbReference>
<evidence type="ECO:0000256" key="10">
    <source>
        <dbReference type="ARBA" id="ARBA00023196"/>
    </source>
</evidence>
<dbReference type="Proteomes" id="UP001168620">
    <property type="component" value="Unassembled WGS sequence"/>
</dbReference>
<evidence type="ECO:0000313" key="17">
    <source>
        <dbReference type="EMBL" id="MDN4174315.1"/>
    </source>
</evidence>
<dbReference type="InterPro" id="IPR005294">
    <property type="entry name" value="ATP_synth_F1_asu"/>
</dbReference>
<dbReference type="InterPro" id="IPR004100">
    <property type="entry name" value="ATPase_F1/V1/A1_a/bsu_N"/>
</dbReference>
<dbReference type="InterPro" id="IPR000194">
    <property type="entry name" value="ATPase_F1/V1/A1_a/bsu_nucl-bd"/>
</dbReference>
<keyword evidence="10 12" id="KW-0139">CF(1)</keyword>
<keyword evidence="18" id="KW-1185">Reference proteome</keyword>
<feature type="domain" description="ATPase F1/V1/A1 complex alpha/beta subunit nucleotide-binding" evidence="14">
    <location>
        <begin position="153"/>
        <end position="376"/>
    </location>
</feature>
<dbReference type="InterPro" id="IPR027417">
    <property type="entry name" value="P-loop_NTPase"/>
</dbReference>
<dbReference type="Pfam" id="PF00006">
    <property type="entry name" value="ATP-synt_ab"/>
    <property type="match status" value="1"/>
</dbReference>
<evidence type="ECO:0000259" key="14">
    <source>
        <dbReference type="Pfam" id="PF00006"/>
    </source>
</evidence>
<dbReference type="HAMAP" id="MF_01346">
    <property type="entry name" value="ATP_synth_alpha_bact"/>
    <property type="match status" value="1"/>
</dbReference>
<dbReference type="PANTHER" id="PTHR48082:SF2">
    <property type="entry name" value="ATP SYNTHASE SUBUNIT ALPHA, MITOCHONDRIAL"/>
    <property type="match status" value="1"/>
</dbReference>
<dbReference type="InterPro" id="IPR038376">
    <property type="entry name" value="ATP_synth_asu_C_sf"/>
</dbReference>